<comment type="similarity">
    <text evidence="2">Belongs to the BCCT transporter (TC 2.A.15) family.</text>
</comment>
<evidence type="ECO:0000313" key="10">
    <source>
        <dbReference type="Proteomes" id="UP001597451"/>
    </source>
</evidence>
<feature type="transmembrane region" description="Helical" evidence="8">
    <location>
        <begin position="7"/>
        <end position="24"/>
    </location>
</feature>
<dbReference type="PANTHER" id="PTHR30047:SF7">
    <property type="entry name" value="HIGH-AFFINITY CHOLINE TRANSPORT PROTEIN"/>
    <property type="match status" value="1"/>
</dbReference>
<keyword evidence="3" id="KW-0813">Transport</keyword>
<evidence type="ECO:0000256" key="8">
    <source>
        <dbReference type="SAM" id="Phobius"/>
    </source>
</evidence>
<evidence type="ECO:0000256" key="1">
    <source>
        <dbReference type="ARBA" id="ARBA00004651"/>
    </source>
</evidence>
<evidence type="ECO:0000256" key="3">
    <source>
        <dbReference type="ARBA" id="ARBA00022448"/>
    </source>
</evidence>
<evidence type="ECO:0000256" key="4">
    <source>
        <dbReference type="ARBA" id="ARBA00022475"/>
    </source>
</evidence>
<keyword evidence="10" id="KW-1185">Reference proteome</keyword>
<proteinExistence type="inferred from homology"/>
<feature type="transmembrane region" description="Helical" evidence="8">
    <location>
        <begin position="312"/>
        <end position="330"/>
    </location>
</feature>
<keyword evidence="5 8" id="KW-0812">Transmembrane</keyword>
<dbReference type="NCBIfam" id="TIGR00842">
    <property type="entry name" value="bcct"/>
    <property type="match status" value="1"/>
</dbReference>
<feature type="transmembrane region" description="Helical" evidence="8">
    <location>
        <begin position="184"/>
        <end position="204"/>
    </location>
</feature>
<dbReference type="Proteomes" id="UP001597451">
    <property type="component" value="Unassembled WGS sequence"/>
</dbReference>
<gene>
    <name evidence="9" type="ORF">ACFSUN_04085</name>
</gene>
<keyword evidence="6 8" id="KW-1133">Transmembrane helix</keyword>
<dbReference type="RefSeq" id="WP_379560656.1">
    <property type="nucleotide sequence ID" value="NZ_JBHUMX010000008.1"/>
</dbReference>
<feature type="transmembrane region" description="Helical" evidence="8">
    <location>
        <begin position="442"/>
        <end position="460"/>
    </location>
</feature>
<feature type="transmembrane region" description="Helical" evidence="8">
    <location>
        <begin position="44"/>
        <end position="64"/>
    </location>
</feature>
<sequence length="501" mass="54646">MGKVGQVFWISLLISAVFVLWGVLAPSNLENITSQAQNFLTANFGWFYIVTVSIFLIFSIYLIFSRFGKMRLGKKGDKPEYNKVTWFAMLFGAGMGIGIIFWGAAEPLTHYAAPPEADPETVEAAKNALRYSVFHWGLHTWAIYTVIALSIAYFKFKRGAPGLISATFEPVLGVRTKGWIGKTIDIIAVFATIFGVATSLGLGASQISGGLSFVSGIENNFNTQLIIIGVVTVLFMISAWSGISKGIKYLSNTNLILAALLLILTLIIGPTGFILNTFISTVGSYVESLPALSFQTGSFDEDFNGWVQGWTVFYWAWFIAWSPFVGTFIARISKGRTIREFVIGVLFLPSIVCALWFVVFGGSALFQELNGVTDGLTGLAQEETLFALFESFPYASVLIVVAILLITTFFITSADSATFVLGMQTTNGSLNPPNKIKMTWGVIQAATAAVLLATGGLNALQTASIVSAFPFAFILLFMMVSLLKALNEDYYKEKSISDRKK</sequence>
<organism evidence="9 10">
    <name type="scientific">Oceanobacillus kapialis</name>
    <dbReference type="NCBI Taxonomy" id="481353"/>
    <lineage>
        <taxon>Bacteria</taxon>
        <taxon>Bacillati</taxon>
        <taxon>Bacillota</taxon>
        <taxon>Bacilli</taxon>
        <taxon>Bacillales</taxon>
        <taxon>Bacillaceae</taxon>
        <taxon>Oceanobacillus</taxon>
    </lineage>
</organism>
<feature type="transmembrane region" description="Helical" evidence="8">
    <location>
        <begin position="394"/>
        <end position="421"/>
    </location>
</feature>
<evidence type="ECO:0000313" key="9">
    <source>
        <dbReference type="EMBL" id="MFD2627975.1"/>
    </source>
</evidence>
<evidence type="ECO:0000256" key="2">
    <source>
        <dbReference type="ARBA" id="ARBA00005658"/>
    </source>
</evidence>
<dbReference type="Pfam" id="PF02028">
    <property type="entry name" value="BCCT"/>
    <property type="match status" value="1"/>
</dbReference>
<keyword evidence="7 8" id="KW-0472">Membrane</keyword>
<dbReference type="EMBL" id="JBHUMX010000008">
    <property type="protein sequence ID" value="MFD2627975.1"/>
    <property type="molecule type" value="Genomic_DNA"/>
</dbReference>
<comment type="subcellular location">
    <subcellularLocation>
        <location evidence="1">Cell membrane</location>
        <topology evidence="1">Multi-pass membrane protein</topology>
    </subcellularLocation>
</comment>
<reference evidence="10" key="1">
    <citation type="journal article" date="2019" name="Int. J. Syst. Evol. Microbiol.">
        <title>The Global Catalogue of Microorganisms (GCM) 10K type strain sequencing project: providing services to taxonomists for standard genome sequencing and annotation.</title>
        <authorList>
            <consortium name="The Broad Institute Genomics Platform"/>
            <consortium name="The Broad Institute Genome Sequencing Center for Infectious Disease"/>
            <person name="Wu L."/>
            <person name="Ma J."/>
        </authorList>
    </citation>
    <scope>NUCLEOTIDE SEQUENCE [LARGE SCALE GENOMIC DNA]</scope>
    <source>
        <strain evidence="10">TISTR 1858</strain>
    </source>
</reference>
<feature type="transmembrane region" description="Helical" evidence="8">
    <location>
        <begin position="255"/>
        <end position="279"/>
    </location>
</feature>
<feature type="transmembrane region" description="Helical" evidence="8">
    <location>
        <begin position="84"/>
        <end position="105"/>
    </location>
</feature>
<keyword evidence="4" id="KW-1003">Cell membrane</keyword>
<feature type="transmembrane region" description="Helical" evidence="8">
    <location>
        <begin position="224"/>
        <end position="243"/>
    </location>
</feature>
<accession>A0ABW5PXU5</accession>
<evidence type="ECO:0000256" key="7">
    <source>
        <dbReference type="ARBA" id="ARBA00023136"/>
    </source>
</evidence>
<feature type="transmembrane region" description="Helical" evidence="8">
    <location>
        <begin position="133"/>
        <end position="154"/>
    </location>
</feature>
<name>A0ABW5PXU5_9BACI</name>
<protein>
    <submittedName>
        <fullName evidence="9">BCCT family transporter</fullName>
    </submittedName>
</protein>
<dbReference type="PANTHER" id="PTHR30047">
    <property type="entry name" value="HIGH-AFFINITY CHOLINE TRANSPORT PROTEIN-RELATED"/>
    <property type="match status" value="1"/>
</dbReference>
<dbReference type="InterPro" id="IPR000060">
    <property type="entry name" value="BCCT_transptr"/>
</dbReference>
<evidence type="ECO:0000256" key="5">
    <source>
        <dbReference type="ARBA" id="ARBA00022692"/>
    </source>
</evidence>
<comment type="caution">
    <text evidence="9">The sequence shown here is derived from an EMBL/GenBank/DDBJ whole genome shotgun (WGS) entry which is preliminary data.</text>
</comment>
<feature type="transmembrane region" description="Helical" evidence="8">
    <location>
        <begin position="466"/>
        <end position="486"/>
    </location>
</feature>
<feature type="transmembrane region" description="Helical" evidence="8">
    <location>
        <begin position="342"/>
        <end position="366"/>
    </location>
</feature>
<evidence type="ECO:0000256" key="6">
    <source>
        <dbReference type="ARBA" id="ARBA00022989"/>
    </source>
</evidence>